<reference evidence="2" key="1">
    <citation type="submission" date="2023-01" db="EMBL/GenBank/DDBJ databases">
        <authorList>
            <person name="Van Ghelder C."/>
            <person name="Rancurel C."/>
        </authorList>
    </citation>
    <scope>NUCLEOTIDE SEQUENCE</scope>
    <source>
        <strain evidence="2">CNCM I-4278</strain>
    </source>
</reference>
<proteinExistence type="predicted"/>
<keyword evidence="1" id="KW-1133">Transmembrane helix</keyword>
<protein>
    <submittedName>
        <fullName evidence="2">Uncharacterized protein</fullName>
    </submittedName>
</protein>
<keyword evidence="1" id="KW-0812">Transmembrane</keyword>
<keyword evidence="3" id="KW-1185">Reference proteome</keyword>
<accession>A0A9W4XMY5</accession>
<organism evidence="2 3">
    <name type="scientific">Periconia digitata</name>
    <dbReference type="NCBI Taxonomy" id="1303443"/>
    <lineage>
        <taxon>Eukaryota</taxon>
        <taxon>Fungi</taxon>
        <taxon>Dikarya</taxon>
        <taxon>Ascomycota</taxon>
        <taxon>Pezizomycotina</taxon>
        <taxon>Dothideomycetes</taxon>
        <taxon>Pleosporomycetidae</taxon>
        <taxon>Pleosporales</taxon>
        <taxon>Massarineae</taxon>
        <taxon>Periconiaceae</taxon>
        <taxon>Periconia</taxon>
    </lineage>
</organism>
<dbReference type="Proteomes" id="UP001152607">
    <property type="component" value="Unassembled WGS sequence"/>
</dbReference>
<evidence type="ECO:0000313" key="2">
    <source>
        <dbReference type="EMBL" id="CAI6334400.1"/>
    </source>
</evidence>
<dbReference type="EMBL" id="CAOQHR010000005">
    <property type="protein sequence ID" value="CAI6334400.1"/>
    <property type="molecule type" value="Genomic_DNA"/>
</dbReference>
<evidence type="ECO:0000256" key="1">
    <source>
        <dbReference type="SAM" id="Phobius"/>
    </source>
</evidence>
<comment type="caution">
    <text evidence="2">The sequence shown here is derived from an EMBL/GenBank/DDBJ whole genome shotgun (WGS) entry which is preliminary data.</text>
</comment>
<keyword evidence="1" id="KW-0472">Membrane</keyword>
<evidence type="ECO:0000313" key="3">
    <source>
        <dbReference type="Proteomes" id="UP001152607"/>
    </source>
</evidence>
<feature type="transmembrane region" description="Helical" evidence="1">
    <location>
        <begin position="61"/>
        <end position="79"/>
    </location>
</feature>
<gene>
    <name evidence="2" type="ORF">PDIGIT_LOCUS7458</name>
</gene>
<sequence length="80" mass="9192">MDEFQRTKTMPCCSTQLDSVACILGASHFPDDVVGAAMQWNNQNKVYPFPRRRNIQNPTTPYSLFLGGYSLMMMMMMMMI</sequence>
<dbReference type="AlphaFoldDB" id="A0A9W4XMY5"/>
<name>A0A9W4XMY5_9PLEO</name>